<dbReference type="PROSITE" id="PS50106">
    <property type="entry name" value="PDZ"/>
    <property type="match status" value="1"/>
</dbReference>
<protein>
    <submittedName>
        <fullName evidence="8">ANK_REP_REGION domain-containing protein</fullName>
    </submittedName>
</protein>
<evidence type="ECO:0000313" key="8">
    <source>
        <dbReference type="WBParaSite" id="Pan_g18920.t1"/>
    </source>
</evidence>
<feature type="repeat" description="ANK" evidence="3">
    <location>
        <begin position="291"/>
        <end position="323"/>
    </location>
</feature>
<evidence type="ECO:0000313" key="7">
    <source>
        <dbReference type="Proteomes" id="UP000492821"/>
    </source>
</evidence>
<feature type="region of interest" description="Disordered" evidence="4">
    <location>
        <begin position="1149"/>
        <end position="1172"/>
    </location>
</feature>
<feature type="repeat" description="ANK" evidence="3">
    <location>
        <begin position="223"/>
        <end position="255"/>
    </location>
</feature>
<accession>A0A7E4VB83</accession>
<organism evidence="7 8">
    <name type="scientific">Panagrellus redivivus</name>
    <name type="common">Microworm</name>
    <dbReference type="NCBI Taxonomy" id="6233"/>
    <lineage>
        <taxon>Eukaryota</taxon>
        <taxon>Metazoa</taxon>
        <taxon>Ecdysozoa</taxon>
        <taxon>Nematoda</taxon>
        <taxon>Chromadorea</taxon>
        <taxon>Rhabditida</taxon>
        <taxon>Tylenchina</taxon>
        <taxon>Panagrolaimomorpha</taxon>
        <taxon>Panagrolaimoidea</taxon>
        <taxon>Panagrolaimidae</taxon>
        <taxon>Panagrellus</taxon>
    </lineage>
</organism>
<dbReference type="InterPro" id="IPR013761">
    <property type="entry name" value="SAM/pointed_sf"/>
</dbReference>
<feature type="region of interest" description="Disordered" evidence="4">
    <location>
        <begin position="700"/>
        <end position="907"/>
    </location>
</feature>
<feature type="compositionally biased region" description="Low complexity" evidence="4">
    <location>
        <begin position="1043"/>
        <end position="1054"/>
    </location>
</feature>
<dbReference type="Gene3D" id="2.30.42.10">
    <property type="match status" value="1"/>
</dbReference>
<feature type="region of interest" description="Disordered" evidence="4">
    <location>
        <begin position="1004"/>
        <end position="1055"/>
    </location>
</feature>
<dbReference type="CDD" id="cd06746">
    <property type="entry name" value="PDZ_SHANK1_3-like"/>
    <property type="match status" value="1"/>
</dbReference>
<dbReference type="Pfam" id="PF00536">
    <property type="entry name" value="SAM_1"/>
    <property type="match status" value="1"/>
</dbReference>
<feature type="domain" description="PDZ" evidence="6">
    <location>
        <begin position="479"/>
        <end position="572"/>
    </location>
</feature>
<dbReference type="GO" id="GO:0035255">
    <property type="term" value="F:ionotropic glutamate receptor binding"/>
    <property type="evidence" value="ECO:0007669"/>
    <property type="project" value="TreeGrafter"/>
</dbReference>
<dbReference type="AlphaFoldDB" id="A0A7E4VB83"/>
<feature type="domain" description="SAM" evidence="5">
    <location>
        <begin position="1207"/>
        <end position="1270"/>
    </location>
</feature>
<feature type="region of interest" description="Disordered" evidence="4">
    <location>
        <begin position="919"/>
        <end position="941"/>
    </location>
</feature>
<dbReference type="WBParaSite" id="Pan_g18920.t1">
    <property type="protein sequence ID" value="Pan_g18920.t1"/>
    <property type="gene ID" value="Pan_g18920"/>
</dbReference>
<dbReference type="SMART" id="SM00228">
    <property type="entry name" value="PDZ"/>
    <property type="match status" value="1"/>
</dbReference>
<dbReference type="InterPro" id="IPR001660">
    <property type="entry name" value="SAM"/>
</dbReference>
<dbReference type="GO" id="GO:0014069">
    <property type="term" value="C:postsynaptic density"/>
    <property type="evidence" value="ECO:0007669"/>
    <property type="project" value="UniProtKB-SubCell"/>
</dbReference>
<dbReference type="PROSITE" id="PS50297">
    <property type="entry name" value="ANK_REP_REGION"/>
    <property type="match status" value="3"/>
</dbReference>
<keyword evidence="3" id="KW-0040">ANK repeat</keyword>
<dbReference type="PROSITE" id="PS50105">
    <property type="entry name" value="SAM_DOMAIN"/>
    <property type="match status" value="1"/>
</dbReference>
<reference evidence="8" key="2">
    <citation type="submission" date="2020-10" db="UniProtKB">
        <authorList>
            <consortium name="WormBaseParasite"/>
        </authorList>
    </citation>
    <scope>IDENTIFICATION</scope>
</reference>
<evidence type="ECO:0000256" key="4">
    <source>
        <dbReference type="SAM" id="MobiDB-lite"/>
    </source>
</evidence>
<keyword evidence="1" id="KW-0770">Synapse</keyword>
<dbReference type="PROSITE" id="PS50088">
    <property type="entry name" value="ANK_REPEAT"/>
    <property type="match status" value="4"/>
</dbReference>
<feature type="compositionally biased region" description="Pro residues" evidence="4">
    <location>
        <begin position="838"/>
        <end position="852"/>
    </location>
</feature>
<dbReference type="InterPro" id="IPR036034">
    <property type="entry name" value="PDZ_sf"/>
</dbReference>
<feature type="repeat" description="ANK" evidence="3">
    <location>
        <begin position="324"/>
        <end position="356"/>
    </location>
</feature>
<dbReference type="InterPro" id="IPR002110">
    <property type="entry name" value="Ankyrin_rpt"/>
</dbReference>
<dbReference type="InterPro" id="IPR001478">
    <property type="entry name" value="PDZ"/>
</dbReference>
<feature type="repeat" description="ANK" evidence="3">
    <location>
        <begin position="189"/>
        <end position="222"/>
    </location>
</feature>
<feature type="compositionally biased region" description="Polar residues" evidence="4">
    <location>
        <begin position="920"/>
        <end position="932"/>
    </location>
</feature>
<dbReference type="SUPFAM" id="SSF48403">
    <property type="entry name" value="Ankyrin repeat"/>
    <property type="match status" value="1"/>
</dbReference>
<feature type="compositionally biased region" description="Low complexity" evidence="4">
    <location>
        <begin position="411"/>
        <end position="422"/>
    </location>
</feature>
<sequence>MASQYAVAGIHTRKTSIHSNPAGLLTAMSPGSVMGAESPLPSLAGSELADAAINLQIFVPELQIQKCLTVPLDELVWDIKRKLFAALPQALPQSFNFGLFLPPCDGRAGKFLLEDRPIRDYPFHDCVPYLELKYKKRVYKMLKLDEKALKQLHSKGNIKKFMDYVQNRNADKVEKWCTQGLDPNFHDSQGETPLTLASGVPNNRNVLIALIGGGAHLDFRNSEGQTGMHKAAFLSITENVKTLLELGASPNYRDPIGLTPLYYSMLTTDSSDGVAELLLSEAAEVGIVDMHGNHELHQACKNGLMKHIEHLLYYGADINAQNINGNTPLHVCAVNNRPECARVLLFRGADPSMLNKQGQTALHVAHIVAHLVVAEVIQNHNPAQAVPYRGAPKYNTRRRLTNPILRRRSLSQSSICSAQSERYQAPQRQQHPQMGLASPSPSCMTMNAPSEYGGTMRRYPAEAVHTAPRAGFEPNVPRILVIPRGPKGFGFILRGARHVDSEMEFEPTPTCPALQFFEGVDMSGMAMKAGLRPGDFLLEINGVDVRFASHEEVVHLIHQADDTITLKVITVDGQASHYAPGTVSSRRNHSVPRNAGIPPMPPQRHPSTSLSYARGGPVHQAMGFSMDDTSSSCSSSNYYPMSPNGGPRPAKSMDTVASMPLPTLSNSNGNVELRCASVKSRPTAHRRISAAELEHLMVRQGTSTSSQFQPIPYDQQADSPGPKKYTSVADMKRRKQRSGQPSPSPMMANSNGSLGNGGMSQGPMQHGNGLPRNSVDSDGGFYGTGMKSFNSSPDLQHARRPSVDEYARGNRAMLRPKTPPPPPPTQALQQDIYASAREPPPPPPPPPAPPAPVQQAVVETPKPAPTSGSAPPPPPPPPPAGFLKSAPVKIEAAPKAVESKPAPTSGISAEALTSVRLKPVSSTAPADNNNTIKGPPKSLDFDADLRNALAKRRSKVGTDEDIVTTSPTATLTMQKQAETTVVGCYGGLSLRESVRENVQVKVAAKPTSQHSPPVGFATKKDSGYTSSRTSLEPSECGDEPNGTTANSNSSSTATIRAPEAATDHRVSLFSQQLEDTYGTVSQRKVPLPPPKAPPLLDNVSVSLGPSITTTDNDDVTRIAVPESSPTAPSSTLIYQHNPHVPLVSRPLYLEPTTRTPPVDYEDPDSGTGDSDHDTIACASTSSATSADFSPAPPRNNLNFRDKELSAWSIDDVMDWLAHLELSEYRPVFAERRIRGSDLVTFDRTKYTQLGVTRIAHRQCMEQYIRSLLSVTNSHSG</sequence>
<feature type="compositionally biased region" description="Polar residues" evidence="4">
    <location>
        <begin position="439"/>
        <end position="448"/>
    </location>
</feature>
<dbReference type="Pfam" id="PF12796">
    <property type="entry name" value="Ank_2"/>
    <property type="match status" value="2"/>
</dbReference>
<dbReference type="GO" id="GO:0030160">
    <property type="term" value="F:synaptic receptor adaptor activity"/>
    <property type="evidence" value="ECO:0007669"/>
    <property type="project" value="TreeGrafter"/>
</dbReference>
<proteinExistence type="predicted"/>
<dbReference type="GO" id="GO:0043197">
    <property type="term" value="C:dendritic spine"/>
    <property type="evidence" value="ECO:0007669"/>
    <property type="project" value="TreeGrafter"/>
</dbReference>
<evidence type="ECO:0000259" key="5">
    <source>
        <dbReference type="PROSITE" id="PS50105"/>
    </source>
</evidence>
<feature type="compositionally biased region" description="Polar residues" evidence="4">
    <location>
        <begin position="1023"/>
        <end position="1032"/>
    </location>
</feature>
<dbReference type="InterPro" id="IPR051569">
    <property type="entry name" value="SHANK"/>
</dbReference>
<evidence type="ECO:0000256" key="2">
    <source>
        <dbReference type="ARBA" id="ARBA00034105"/>
    </source>
</evidence>
<dbReference type="SUPFAM" id="SSF47769">
    <property type="entry name" value="SAM/Pointed domain"/>
    <property type="match status" value="1"/>
</dbReference>
<feature type="compositionally biased region" description="Polar residues" evidence="4">
    <location>
        <begin position="700"/>
        <end position="709"/>
    </location>
</feature>
<dbReference type="PANTHER" id="PTHR24135:SF28">
    <property type="entry name" value="LD13733P"/>
    <property type="match status" value="1"/>
</dbReference>
<comment type="subcellular location">
    <subcellularLocation>
        <location evidence="2">Postsynaptic density</location>
    </subcellularLocation>
</comment>
<dbReference type="CDD" id="cd17091">
    <property type="entry name" value="FERM_F0_SHANK"/>
    <property type="match status" value="1"/>
</dbReference>
<keyword evidence="7" id="KW-1185">Reference proteome</keyword>
<dbReference type="SMART" id="SM00454">
    <property type="entry name" value="SAM"/>
    <property type="match status" value="1"/>
</dbReference>
<dbReference type="InterPro" id="IPR041489">
    <property type="entry name" value="PDZ_6"/>
</dbReference>
<evidence type="ECO:0000256" key="3">
    <source>
        <dbReference type="PROSITE-ProRule" id="PRU00023"/>
    </source>
</evidence>
<dbReference type="SUPFAM" id="SSF50156">
    <property type="entry name" value="PDZ domain-like"/>
    <property type="match status" value="1"/>
</dbReference>
<dbReference type="SMART" id="SM00248">
    <property type="entry name" value="ANK"/>
    <property type="match status" value="6"/>
</dbReference>
<feature type="compositionally biased region" description="Pro residues" evidence="4">
    <location>
        <begin position="870"/>
        <end position="880"/>
    </location>
</feature>
<dbReference type="Proteomes" id="UP000492821">
    <property type="component" value="Unassembled WGS sequence"/>
</dbReference>
<dbReference type="Gene3D" id="3.10.20.90">
    <property type="entry name" value="Phosphatidylinositol 3-kinase Catalytic Subunit, Chain A, domain 1"/>
    <property type="match status" value="1"/>
</dbReference>
<dbReference type="InterPro" id="IPR036770">
    <property type="entry name" value="Ankyrin_rpt-contain_sf"/>
</dbReference>
<reference evidence="7" key="1">
    <citation type="journal article" date="2013" name="Genetics">
        <title>The draft genome and transcriptome of Panagrellus redivivus are shaped by the harsh demands of a free-living lifestyle.</title>
        <authorList>
            <person name="Srinivasan J."/>
            <person name="Dillman A.R."/>
            <person name="Macchietto M.G."/>
            <person name="Heikkinen L."/>
            <person name="Lakso M."/>
            <person name="Fracchia K.M."/>
            <person name="Antoshechkin I."/>
            <person name="Mortazavi A."/>
            <person name="Wong G."/>
            <person name="Sternberg P.W."/>
        </authorList>
    </citation>
    <scope>NUCLEOTIDE SEQUENCE [LARGE SCALE GENOMIC DNA]</scope>
    <source>
        <strain evidence="7">MT8872</strain>
    </source>
</reference>
<dbReference type="Gene3D" id="1.25.40.20">
    <property type="entry name" value="Ankyrin repeat-containing domain"/>
    <property type="match status" value="2"/>
</dbReference>
<feature type="region of interest" description="Disordered" evidence="4">
    <location>
        <begin position="411"/>
        <end position="449"/>
    </location>
</feature>
<evidence type="ECO:0000256" key="1">
    <source>
        <dbReference type="ARBA" id="ARBA00023018"/>
    </source>
</evidence>
<dbReference type="Pfam" id="PF17820">
    <property type="entry name" value="PDZ_6"/>
    <property type="match status" value="1"/>
</dbReference>
<feature type="region of interest" description="Disordered" evidence="4">
    <location>
        <begin position="579"/>
        <end position="610"/>
    </location>
</feature>
<evidence type="ECO:0000259" key="6">
    <source>
        <dbReference type="PROSITE" id="PS50106"/>
    </source>
</evidence>
<dbReference type="GO" id="GO:0045211">
    <property type="term" value="C:postsynaptic membrane"/>
    <property type="evidence" value="ECO:0007669"/>
    <property type="project" value="TreeGrafter"/>
</dbReference>
<dbReference type="PANTHER" id="PTHR24135">
    <property type="entry name" value="SH3 AND MULTIPLE ANKYRIN REPEAT DOMAINS PROTEIN"/>
    <property type="match status" value="1"/>
</dbReference>
<dbReference type="Gene3D" id="1.10.150.50">
    <property type="entry name" value="Transcription Factor, Ets-1"/>
    <property type="match status" value="1"/>
</dbReference>
<name>A0A7E4VB83_PANRE</name>